<evidence type="ECO:0000256" key="2">
    <source>
        <dbReference type="PROSITE-ProRule" id="PRU00252"/>
    </source>
</evidence>
<dbReference type="Pfam" id="PF00436">
    <property type="entry name" value="SSB"/>
    <property type="match status" value="1"/>
</dbReference>
<dbReference type="Proteomes" id="UP000256964">
    <property type="component" value="Unassembled WGS sequence"/>
</dbReference>
<dbReference type="InterPro" id="IPR000424">
    <property type="entry name" value="Primosome_PriB/ssb"/>
</dbReference>
<dbReference type="AlphaFoldDB" id="A0A371DM31"/>
<dbReference type="CDD" id="cd04496">
    <property type="entry name" value="SSB_OBF"/>
    <property type="match status" value="1"/>
</dbReference>
<evidence type="ECO:0000313" key="4">
    <source>
        <dbReference type="EMBL" id="RDX53582.1"/>
    </source>
</evidence>
<reference evidence="4 5" key="1">
    <citation type="journal article" date="2018" name="Biotechnol. Biofuels">
        <title>Integrative visual omics of the white-rot fungus Polyporus brumalis exposes the biotechnological potential of its oxidative enzymes for delignifying raw plant biomass.</title>
        <authorList>
            <person name="Miyauchi S."/>
            <person name="Rancon A."/>
            <person name="Drula E."/>
            <person name="Hage H."/>
            <person name="Chaduli D."/>
            <person name="Favel A."/>
            <person name="Grisel S."/>
            <person name="Henrissat B."/>
            <person name="Herpoel-Gimbert I."/>
            <person name="Ruiz-Duenas F.J."/>
            <person name="Chevret D."/>
            <person name="Hainaut M."/>
            <person name="Lin J."/>
            <person name="Wang M."/>
            <person name="Pangilinan J."/>
            <person name="Lipzen A."/>
            <person name="Lesage-Meessen L."/>
            <person name="Navarro D."/>
            <person name="Riley R."/>
            <person name="Grigoriev I.V."/>
            <person name="Zhou S."/>
            <person name="Raouche S."/>
            <person name="Rosso M.N."/>
        </authorList>
    </citation>
    <scope>NUCLEOTIDE SEQUENCE [LARGE SCALE GENOMIC DNA]</scope>
    <source>
        <strain evidence="4 5">BRFM 1820</strain>
    </source>
</reference>
<protein>
    <submittedName>
        <fullName evidence="4">Nucleic acid-binding protein</fullName>
    </submittedName>
</protein>
<dbReference type="PANTHER" id="PTHR10302:SF0">
    <property type="entry name" value="SINGLE-STRANDED DNA-BINDING PROTEIN, MITOCHONDRIAL"/>
    <property type="match status" value="1"/>
</dbReference>
<dbReference type="GO" id="GO:0042645">
    <property type="term" value="C:mitochondrial nucleoid"/>
    <property type="evidence" value="ECO:0007669"/>
    <property type="project" value="TreeGrafter"/>
</dbReference>
<evidence type="ECO:0000256" key="3">
    <source>
        <dbReference type="SAM" id="MobiDB-lite"/>
    </source>
</evidence>
<keyword evidence="1 2" id="KW-0238">DNA-binding</keyword>
<dbReference type="PROSITE" id="PS50935">
    <property type="entry name" value="SSB"/>
    <property type="match status" value="1"/>
</dbReference>
<gene>
    <name evidence="4" type="ORF">OH76DRAFT_1342381</name>
</gene>
<evidence type="ECO:0000256" key="1">
    <source>
        <dbReference type="ARBA" id="ARBA00023125"/>
    </source>
</evidence>
<feature type="region of interest" description="Disordered" evidence="3">
    <location>
        <begin position="103"/>
        <end position="143"/>
    </location>
</feature>
<dbReference type="GO" id="GO:0003697">
    <property type="term" value="F:single-stranded DNA binding"/>
    <property type="evidence" value="ECO:0007669"/>
    <property type="project" value="InterPro"/>
</dbReference>
<keyword evidence="5" id="KW-1185">Reference proteome</keyword>
<organism evidence="4 5">
    <name type="scientific">Lentinus brumalis</name>
    <dbReference type="NCBI Taxonomy" id="2498619"/>
    <lineage>
        <taxon>Eukaryota</taxon>
        <taxon>Fungi</taxon>
        <taxon>Dikarya</taxon>
        <taxon>Basidiomycota</taxon>
        <taxon>Agaricomycotina</taxon>
        <taxon>Agaricomycetes</taxon>
        <taxon>Polyporales</taxon>
        <taxon>Polyporaceae</taxon>
        <taxon>Lentinus</taxon>
    </lineage>
</organism>
<evidence type="ECO:0000313" key="5">
    <source>
        <dbReference type="Proteomes" id="UP000256964"/>
    </source>
</evidence>
<feature type="compositionally biased region" description="Basic and acidic residues" evidence="3">
    <location>
        <begin position="122"/>
        <end position="143"/>
    </location>
</feature>
<dbReference type="STRING" id="139420.A0A371DM31"/>
<dbReference type="InterPro" id="IPR012340">
    <property type="entry name" value="NA-bd_OB-fold"/>
</dbReference>
<sequence>MPVHAVSLHVQAFSTSASRSADMAKLLLIGRLGKDPELRYTKSNKEYVSYTIATANNTIGLPEGTQPTTTWHNLLSFNPSSNNYLRTLKKGSLVYVEANFELRQPDPNADPDSPEGQRQIFLRHETIRVLRTPPRHEDEPDAE</sequence>
<dbReference type="Gene3D" id="2.40.50.140">
    <property type="entry name" value="Nucleic acid-binding proteins"/>
    <property type="match status" value="1"/>
</dbReference>
<name>A0A371DM31_9APHY</name>
<dbReference type="PANTHER" id="PTHR10302">
    <property type="entry name" value="SINGLE-STRANDED DNA-BINDING PROTEIN"/>
    <property type="match status" value="1"/>
</dbReference>
<accession>A0A371DM31</accession>
<dbReference type="EMBL" id="KZ857386">
    <property type="protein sequence ID" value="RDX53582.1"/>
    <property type="molecule type" value="Genomic_DNA"/>
</dbReference>
<dbReference type="NCBIfam" id="TIGR00621">
    <property type="entry name" value="ssb"/>
    <property type="match status" value="1"/>
</dbReference>
<dbReference type="SUPFAM" id="SSF50249">
    <property type="entry name" value="Nucleic acid-binding proteins"/>
    <property type="match status" value="1"/>
</dbReference>
<dbReference type="OrthoDB" id="1078367at2759"/>
<dbReference type="GO" id="GO:0006264">
    <property type="term" value="P:mitochondrial DNA replication"/>
    <property type="evidence" value="ECO:0007669"/>
    <property type="project" value="TreeGrafter"/>
</dbReference>
<dbReference type="InterPro" id="IPR011344">
    <property type="entry name" value="ssDNA-bd"/>
</dbReference>
<proteinExistence type="predicted"/>